<dbReference type="Proteomes" id="UP000502415">
    <property type="component" value="Chromosome"/>
</dbReference>
<dbReference type="InterPro" id="IPR011010">
    <property type="entry name" value="DNA_brk_join_enz"/>
</dbReference>
<dbReference type="AlphaFoldDB" id="A0A7Z2W0H4"/>
<dbReference type="KEGG" id="mfy:HH212_24850"/>
<evidence type="ECO:0000256" key="5">
    <source>
        <dbReference type="PROSITE-ProRule" id="PRU01248"/>
    </source>
</evidence>
<dbReference type="InterPro" id="IPR044068">
    <property type="entry name" value="CB"/>
</dbReference>
<dbReference type="PROSITE" id="PS51900">
    <property type="entry name" value="CB"/>
    <property type="match status" value="1"/>
</dbReference>
<dbReference type="PANTHER" id="PTHR30629:SF2">
    <property type="entry name" value="PROPHAGE INTEGRASE INTS-RELATED"/>
    <property type="match status" value="1"/>
</dbReference>
<name>A0A7Z2W0H4_9BURK</name>
<dbReference type="InterPro" id="IPR002104">
    <property type="entry name" value="Integrase_catalytic"/>
</dbReference>
<evidence type="ECO:0000256" key="1">
    <source>
        <dbReference type="ARBA" id="ARBA00008857"/>
    </source>
</evidence>
<accession>A0A7Z2W0H4</accession>
<dbReference type="InterPro" id="IPR038488">
    <property type="entry name" value="Integrase_DNA-bd_sf"/>
</dbReference>
<dbReference type="InterPro" id="IPR050808">
    <property type="entry name" value="Phage_Integrase"/>
</dbReference>
<evidence type="ECO:0000259" key="6">
    <source>
        <dbReference type="PROSITE" id="PS51898"/>
    </source>
</evidence>
<keyword evidence="2" id="KW-0229">DNA integration</keyword>
<evidence type="ECO:0000313" key="9">
    <source>
        <dbReference type="Proteomes" id="UP000502415"/>
    </source>
</evidence>
<dbReference type="RefSeq" id="WP_170204917.1">
    <property type="nucleotide sequence ID" value="NZ_CP051685.1"/>
</dbReference>
<protein>
    <submittedName>
        <fullName evidence="8">Integrase arm-type DNA-binding domain-containing protein</fullName>
    </submittedName>
</protein>
<evidence type="ECO:0000256" key="4">
    <source>
        <dbReference type="ARBA" id="ARBA00023172"/>
    </source>
</evidence>
<dbReference type="CDD" id="cd00801">
    <property type="entry name" value="INT_P4_C"/>
    <property type="match status" value="1"/>
</dbReference>
<dbReference type="InterPro" id="IPR053876">
    <property type="entry name" value="Phage_int_M"/>
</dbReference>
<gene>
    <name evidence="8" type="ORF">HH212_24850</name>
</gene>
<reference evidence="8 9" key="1">
    <citation type="submission" date="2020-04" db="EMBL/GenBank/DDBJ databases">
        <title>Genome sequencing of novel species.</title>
        <authorList>
            <person name="Heo J."/>
            <person name="Kim S.-J."/>
            <person name="Kim J.-S."/>
            <person name="Hong S.-B."/>
            <person name="Kwon S.-W."/>
        </authorList>
    </citation>
    <scope>NUCLEOTIDE SEQUENCE [LARGE SCALE GENOMIC DNA]</scope>
    <source>
        <strain evidence="8 9">GN2-R2</strain>
    </source>
</reference>
<dbReference type="SUPFAM" id="SSF56349">
    <property type="entry name" value="DNA breaking-rejoining enzymes"/>
    <property type="match status" value="1"/>
</dbReference>
<dbReference type="Gene3D" id="1.10.443.10">
    <property type="entry name" value="Intergrase catalytic core"/>
    <property type="match status" value="1"/>
</dbReference>
<dbReference type="Gene3D" id="3.30.160.390">
    <property type="entry name" value="Integrase, DNA-binding domain"/>
    <property type="match status" value="1"/>
</dbReference>
<dbReference type="Pfam" id="PF13356">
    <property type="entry name" value="Arm-DNA-bind_3"/>
    <property type="match status" value="1"/>
</dbReference>
<organism evidence="8 9">
    <name type="scientific">Massilia forsythiae</name>
    <dbReference type="NCBI Taxonomy" id="2728020"/>
    <lineage>
        <taxon>Bacteria</taxon>
        <taxon>Pseudomonadati</taxon>
        <taxon>Pseudomonadota</taxon>
        <taxon>Betaproteobacteria</taxon>
        <taxon>Burkholderiales</taxon>
        <taxon>Oxalobacteraceae</taxon>
        <taxon>Telluria group</taxon>
        <taxon>Massilia</taxon>
    </lineage>
</organism>
<dbReference type="InterPro" id="IPR010998">
    <property type="entry name" value="Integrase_recombinase_N"/>
</dbReference>
<dbReference type="PANTHER" id="PTHR30629">
    <property type="entry name" value="PROPHAGE INTEGRASE"/>
    <property type="match status" value="1"/>
</dbReference>
<dbReference type="InterPro" id="IPR025166">
    <property type="entry name" value="Integrase_DNA_bind_dom"/>
</dbReference>
<dbReference type="Pfam" id="PF22022">
    <property type="entry name" value="Phage_int_M"/>
    <property type="match status" value="1"/>
</dbReference>
<evidence type="ECO:0000313" key="8">
    <source>
        <dbReference type="EMBL" id="QJE02836.1"/>
    </source>
</evidence>
<dbReference type="GO" id="GO:0003677">
    <property type="term" value="F:DNA binding"/>
    <property type="evidence" value="ECO:0007669"/>
    <property type="project" value="UniProtKB-UniRule"/>
</dbReference>
<sequence length="406" mass="46666">MPKLAKPLSDIQVKRAKPGAKLVKLFDGHGLYLEIQPSGAKFWRFRYNQANGKETTITFGPYPEVSLADARDKRTEARRQLLDGKDPIQERELTKRANLKTSEYTFRKIATEWHELKLKGWSPAYAQNVLHRLELDIFPNLGRFPVDEVTHRDLIDVFRKIESRGAHEIAKRNKAVCAQIFSYAIQTGAATRNPIADMKDVLQVVSPSNFPAISSDELPRFLESLRNNEACMQPLTRIGLKLLMLVFVRTSELIETPWSEIQEGCPDWTIPWCRMKLGKRRLNPIKKDHFVPLSRQAVTLLAELRALTGGGSYLFPNIRDRNRPMSNNAFLKAIERMGYKGDMSGHGFRALAMSTIKEKLGYRHEVVDRQLAHVQKDKIARAYDRAEFIDERKVMMQDWADYIDSL</sequence>
<feature type="domain" description="Core-binding (CB)" evidence="7">
    <location>
        <begin position="104"/>
        <end position="185"/>
    </location>
</feature>
<evidence type="ECO:0000256" key="3">
    <source>
        <dbReference type="ARBA" id="ARBA00023125"/>
    </source>
</evidence>
<dbReference type="EMBL" id="CP051685">
    <property type="protein sequence ID" value="QJE02836.1"/>
    <property type="molecule type" value="Genomic_DNA"/>
</dbReference>
<keyword evidence="4" id="KW-0233">DNA recombination</keyword>
<comment type="similarity">
    <text evidence="1">Belongs to the 'phage' integrase family.</text>
</comment>
<keyword evidence="3 5" id="KW-0238">DNA-binding</keyword>
<evidence type="ECO:0000256" key="2">
    <source>
        <dbReference type="ARBA" id="ARBA00022908"/>
    </source>
</evidence>
<feature type="domain" description="Tyr recombinase" evidence="6">
    <location>
        <begin position="208"/>
        <end position="396"/>
    </location>
</feature>
<dbReference type="Pfam" id="PF00589">
    <property type="entry name" value="Phage_integrase"/>
    <property type="match status" value="1"/>
</dbReference>
<keyword evidence="9" id="KW-1185">Reference proteome</keyword>
<dbReference type="InterPro" id="IPR013762">
    <property type="entry name" value="Integrase-like_cat_sf"/>
</dbReference>
<dbReference type="GO" id="GO:0015074">
    <property type="term" value="P:DNA integration"/>
    <property type="evidence" value="ECO:0007669"/>
    <property type="project" value="UniProtKB-KW"/>
</dbReference>
<proteinExistence type="inferred from homology"/>
<dbReference type="PROSITE" id="PS51898">
    <property type="entry name" value="TYR_RECOMBINASE"/>
    <property type="match status" value="1"/>
</dbReference>
<evidence type="ECO:0000259" key="7">
    <source>
        <dbReference type="PROSITE" id="PS51900"/>
    </source>
</evidence>
<dbReference type="GO" id="GO:0006310">
    <property type="term" value="P:DNA recombination"/>
    <property type="evidence" value="ECO:0007669"/>
    <property type="project" value="UniProtKB-KW"/>
</dbReference>
<dbReference type="Gene3D" id="1.10.150.130">
    <property type="match status" value="1"/>
</dbReference>